<dbReference type="GO" id="GO:0003700">
    <property type="term" value="F:DNA-binding transcription factor activity"/>
    <property type="evidence" value="ECO:0007669"/>
    <property type="project" value="InterPro"/>
</dbReference>
<dbReference type="InterPro" id="IPR033463">
    <property type="entry name" value="sCache_3"/>
</dbReference>
<dbReference type="OrthoDB" id="9814363at2"/>
<accession>I4D0P6</accession>
<keyword evidence="3" id="KW-0812">Transmembrane</keyword>
<dbReference type="SUPFAM" id="SSF103190">
    <property type="entry name" value="Sensory domain-like"/>
    <property type="match status" value="1"/>
</dbReference>
<dbReference type="PANTHER" id="PTHR45526:SF1">
    <property type="entry name" value="TRANSCRIPTIONAL REGULATORY PROTEIN DCUR-RELATED"/>
    <property type="match status" value="1"/>
</dbReference>
<feature type="domain" description="HTH deoR-type" evidence="8">
    <location>
        <begin position="328"/>
        <end position="371"/>
    </location>
</feature>
<keyword evidence="6" id="KW-0472">Membrane</keyword>
<organism evidence="10 11">
    <name type="scientific">Desulfosporosinus acidiphilus (strain DSM 22704 / JCM 16185 / SJ4)</name>
    <dbReference type="NCBI Taxonomy" id="646529"/>
    <lineage>
        <taxon>Bacteria</taxon>
        <taxon>Bacillati</taxon>
        <taxon>Bacillota</taxon>
        <taxon>Clostridia</taxon>
        <taxon>Eubacteriales</taxon>
        <taxon>Desulfitobacteriaceae</taxon>
        <taxon>Desulfosporosinus</taxon>
    </lineage>
</organism>
<keyword evidence="11" id="KW-1185">Reference proteome</keyword>
<evidence type="ECO:0000256" key="6">
    <source>
        <dbReference type="ARBA" id="ARBA00023136"/>
    </source>
</evidence>
<sequence length="389" mass="43064">MRSLRHQMSLLLLGSLVILAAGLISVFGWYMNHRIITETSVKAQSDLTICRELIDLKYPGSWTVRDGELYKGTVKISLNSDMVDHIAQLTGDAVTLFSGDTRTATTIRSTNGERAIGTKASMNVIDAVLKNGQMYVGDANVIGQPYQTAYLPLRADNGMIIGMLYVGIPHASEQEALEKSLIRITEIGLAWTILLSFLAWLLLRKFISPSWQEIVKGTQEPATENFALGKHSGVEEIEKLEDAFIQMAEQIQTLTGEINRSAMTNSENIQSKGNFNTIIEQFKGGETISESFPDETASFRTDPLYGLDTPWGSGENGLPKGLNKATLNQIVHYLEANHRPISTEEVAEGVKLTRVTVRRYLEFLEQQGVLKSEQKCGTVGRPVKIFIPL</sequence>
<keyword evidence="4" id="KW-1133">Transmembrane helix</keyword>
<dbReference type="EMBL" id="CP003639">
    <property type="protein sequence ID" value="AFM39370.1"/>
    <property type="molecule type" value="Genomic_DNA"/>
</dbReference>
<dbReference type="InterPro" id="IPR029151">
    <property type="entry name" value="Sensor-like_sf"/>
</dbReference>
<evidence type="ECO:0000256" key="2">
    <source>
        <dbReference type="ARBA" id="ARBA00022475"/>
    </source>
</evidence>
<dbReference type="HOGENOM" id="CLU_000445_107_19_9"/>
<dbReference type="RefSeq" id="WP_014825384.1">
    <property type="nucleotide sequence ID" value="NC_018068.1"/>
</dbReference>
<gene>
    <name evidence="10" type="ordered locus">Desaci_0298</name>
</gene>
<dbReference type="GO" id="GO:0000156">
    <property type="term" value="F:phosphorelay response regulator activity"/>
    <property type="evidence" value="ECO:0007669"/>
    <property type="project" value="TreeGrafter"/>
</dbReference>
<protein>
    <submittedName>
        <fullName evidence="10">Response regulator of citrate/malate metabolism</fullName>
    </submittedName>
</protein>
<name>I4D0P6_DESAJ</name>
<feature type="domain" description="Single cache" evidence="9">
    <location>
        <begin position="76"/>
        <end position="178"/>
    </location>
</feature>
<dbReference type="InterPro" id="IPR036390">
    <property type="entry name" value="WH_DNA-bd_sf"/>
</dbReference>
<dbReference type="SUPFAM" id="SSF46785">
    <property type="entry name" value="Winged helix' DNA-binding domain"/>
    <property type="match status" value="1"/>
</dbReference>
<proteinExistence type="predicted"/>
<keyword evidence="2" id="KW-1003">Cell membrane</keyword>
<evidence type="ECO:0000313" key="10">
    <source>
        <dbReference type="EMBL" id="AFM39370.1"/>
    </source>
</evidence>
<evidence type="ECO:0000256" key="5">
    <source>
        <dbReference type="ARBA" id="ARBA00023015"/>
    </source>
</evidence>
<dbReference type="InterPro" id="IPR051271">
    <property type="entry name" value="2C-system_Tx_regulators"/>
</dbReference>
<dbReference type="eggNOG" id="COG4565">
    <property type="taxonomic scope" value="Bacteria"/>
</dbReference>
<evidence type="ECO:0000256" key="3">
    <source>
        <dbReference type="ARBA" id="ARBA00022692"/>
    </source>
</evidence>
<reference evidence="10 11" key="1">
    <citation type="journal article" date="2012" name="J. Bacteriol.">
        <title>Complete genome sequences of Desulfosporosinus orientis DSM765T, Desulfosporosinus youngiae DSM17734T, Desulfosporosinus meridiei DSM13257T, and Desulfosporosinus acidiphilus DSM22704T.</title>
        <authorList>
            <person name="Pester M."/>
            <person name="Brambilla E."/>
            <person name="Alazard D."/>
            <person name="Rattei T."/>
            <person name="Weinmaier T."/>
            <person name="Han J."/>
            <person name="Lucas S."/>
            <person name="Lapidus A."/>
            <person name="Cheng J.F."/>
            <person name="Goodwin L."/>
            <person name="Pitluck S."/>
            <person name="Peters L."/>
            <person name="Ovchinnikova G."/>
            <person name="Teshima H."/>
            <person name="Detter J.C."/>
            <person name="Han C.S."/>
            <person name="Tapia R."/>
            <person name="Land M.L."/>
            <person name="Hauser L."/>
            <person name="Kyrpides N.C."/>
            <person name="Ivanova N.N."/>
            <person name="Pagani I."/>
            <person name="Huntmann M."/>
            <person name="Wei C.L."/>
            <person name="Davenport K.W."/>
            <person name="Daligault H."/>
            <person name="Chain P.S."/>
            <person name="Chen A."/>
            <person name="Mavromatis K."/>
            <person name="Markowitz V."/>
            <person name="Szeto E."/>
            <person name="Mikhailova N."/>
            <person name="Pati A."/>
            <person name="Wagner M."/>
            <person name="Woyke T."/>
            <person name="Ollivier B."/>
            <person name="Klenk H.P."/>
            <person name="Spring S."/>
            <person name="Loy A."/>
        </authorList>
    </citation>
    <scope>NUCLEOTIDE SEQUENCE [LARGE SCALE GENOMIC DNA]</scope>
    <source>
        <strain evidence="11">DSM 22704 / JCM 16185 / SJ4</strain>
    </source>
</reference>
<dbReference type="InterPro" id="IPR036388">
    <property type="entry name" value="WH-like_DNA-bd_sf"/>
</dbReference>
<dbReference type="Gene3D" id="1.10.10.10">
    <property type="entry name" value="Winged helix-like DNA-binding domain superfamily/Winged helix DNA-binding domain"/>
    <property type="match status" value="1"/>
</dbReference>
<dbReference type="PANTHER" id="PTHR45526">
    <property type="entry name" value="TRANSCRIPTIONAL REGULATORY PROTEIN DPIA"/>
    <property type="match status" value="1"/>
</dbReference>
<dbReference type="AlphaFoldDB" id="I4D0P6"/>
<evidence type="ECO:0000259" key="8">
    <source>
        <dbReference type="Pfam" id="PF08220"/>
    </source>
</evidence>
<dbReference type="KEGG" id="dai:Desaci_0298"/>
<keyword evidence="5" id="KW-0805">Transcription regulation</keyword>
<comment type="subcellular location">
    <subcellularLocation>
        <location evidence="1">Cell membrane</location>
        <topology evidence="1">Multi-pass membrane protein</topology>
    </subcellularLocation>
</comment>
<evidence type="ECO:0000256" key="7">
    <source>
        <dbReference type="ARBA" id="ARBA00023163"/>
    </source>
</evidence>
<evidence type="ECO:0000313" key="11">
    <source>
        <dbReference type="Proteomes" id="UP000002892"/>
    </source>
</evidence>
<evidence type="ECO:0000256" key="1">
    <source>
        <dbReference type="ARBA" id="ARBA00004651"/>
    </source>
</evidence>
<evidence type="ECO:0000259" key="9">
    <source>
        <dbReference type="Pfam" id="PF17202"/>
    </source>
</evidence>
<dbReference type="GO" id="GO:0005886">
    <property type="term" value="C:plasma membrane"/>
    <property type="evidence" value="ECO:0007669"/>
    <property type="project" value="UniProtKB-SubCell"/>
</dbReference>
<dbReference type="STRING" id="646529.Desaci_0298"/>
<dbReference type="Proteomes" id="UP000002892">
    <property type="component" value="Chromosome"/>
</dbReference>
<dbReference type="Pfam" id="PF17202">
    <property type="entry name" value="sCache_3_3"/>
    <property type="match status" value="1"/>
</dbReference>
<dbReference type="InterPro" id="IPR001034">
    <property type="entry name" value="DeoR_HTH"/>
</dbReference>
<evidence type="ECO:0000256" key="4">
    <source>
        <dbReference type="ARBA" id="ARBA00022989"/>
    </source>
</evidence>
<keyword evidence="7" id="KW-0804">Transcription</keyword>
<dbReference type="Pfam" id="PF08220">
    <property type="entry name" value="HTH_DeoR"/>
    <property type="match status" value="1"/>
</dbReference>